<evidence type="ECO:0000256" key="8">
    <source>
        <dbReference type="ARBA" id="ARBA00049339"/>
    </source>
</evidence>
<keyword evidence="14" id="KW-1185">Reference proteome</keyword>
<dbReference type="InterPro" id="IPR008909">
    <property type="entry name" value="DALR_anticod-bd"/>
</dbReference>
<comment type="catalytic activity">
    <reaction evidence="8 9">
        <text>tRNA(Arg) + L-arginine + ATP = L-arginyl-tRNA(Arg) + AMP + diphosphate</text>
        <dbReference type="Rhea" id="RHEA:20301"/>
        <dbReference type="Rhea" id="RHEA-COMP:9658"/>
        <dbReference type="Rhea" id="RHEA-COMP:9673"/>
        <dbReference type="ChEBI" id="CHEBI:30616"/>
        <dbReference type="ChEBI" id="CHEBI:32682"/>
        <dbReference type="ChEBI" id="CHEBI:33019"/>
        <dbReference type="ChEBI" id="CHEBI:78442"/>
        <dbReference type="ChEBI" id="CHEBI:78513"/>
        <dbReference type="ChEBI" id="CHEBI:456215"/>
        <dbReference type="EC" id="6.1.1.19"/>
    </reaction>
</comment>
<feature type="short sequence motif" description="'HIGH' region" evidence="9">
    <location>
        <begin position="122"/>
        <end position="132"/>
    </location>
</feature>
<dbReference type="SMART" id="SM00836">
    <property type="entry name" value="DALR_1"/>
    <property type="match status" value="1"/>
</dbReference>
<dbReference type="EC" id="6.1.1.19" evidence="9"/>
<evidence type="ECO:0000256" key="9">
    <source>
        <dbReference type="HAMAP-Rule" id="MF_00123"/>
    </source>
</evidence>
<keyword evidence="7 9" id="KW-0030">Aminoacyl-tRNA synthetase</keyword>
<dbReference type="Proteomes" id="UP001595916">
    <property type="component" value="Unassembled WGS sequence"/>
</dbReference>
<dbReference type="SUPFAM" id="SSF55190">
    <property type="entry name" value="Arginyl-tRNA synthetase (ArgRS), N-terminal 'additional' domain"/>
    <property type="match status" value="1"/>
</dbReference>
<dbReference type="Pfam" id="PF05746">
    <property type="entry name" value="DALR_1"/>
    <property type="match status" value="1"/>
</dbReference>
<dbReference type="InterPro" id="IPR001412">
    <property type="entry name" value="aa-tRNA-synth_I_CS"/>
</dbReference>
<dbReference type="PANTHER" id="PTHR11956:SF5">
    <property type="entry name" value="ARGININE--TRNA LIGASE, CYTOPLASMIC"/>
    <property type="match status" value="1"/>
</dbReference>
<gene>
    <name evidence="9 13" type="primary">argS</name>
    <name evidence="13" type="ORF">ACFO4R_04440</name>
</gene>
<dbReference type="PANTHER" id="PTHR11956">
    <property type="entry name" value="ARGINYL-TRNA SYNTHETASE"/>
    <property type="match status" value="1"/>
</dbReference>
<evidence type="ECO:0000256" key="10">
    <source>
        <dbReference type="RuleBase" id="RU363038"/>
    </source>
</evidence>
<dbReference type="SUPFAM" id="SSF47323">
    <property type="entry name" value="Anticodon-binding domain of a subclass of class I aminoacyl-tRNA synthetases"/>
    <property type="match status" value="1"/>
</dbReference>
<dbReference type="NCBIfam" id="TIGR00456">
    <property type="entry name" value="argS"/>
    <property type="match status" value="1"/>
</dbReference>
<evidence type="ECO:0000256" key="3">
    <source>
        <dbReference type="ARBA" id="ARBA00022598"/>
    </source>
</evidence>
<dbReference type="HAMAP" id="MF_00123">
    <property type="entry name" value="Arg_tRNA_synth"/>
    <property type="match status" value="1"/>
</dbReference>
<dbReference type="InterPro" id="IPR036695">
    <property type="entry name" value="Arg-tRNA-synth_N_sf"/>
</dbReference>
<dbReference type="Gene3D" id="1.10.730.10">
    <property type="entry name" value="Isoleucyl-tRNA Synthetase, Domain 1"/>
    <property type="match status" value="1"/>
</dbReference>
<dbReference type="Gene3D" id="3.40.50.620">
    <property type="entry name" value="HUPs"/>
    <property type="match status" value="1"/>
</dbReference>
<dbReference type="Gene3D" id="3.30.1360.70">
    <property type="entry name" value="Arginyl tRNA synthetase N-terminal domain"/>
    <property type="match status" value="1"/>
</dbReference>
<dbReference type="InterPro" id="IPR014729">
    <property type="entry name" value="Rossmann-like_a/b/a_fold"/>
</dbReference>
<accession>A0ABV9QK74</accession>
<evidence type="ECO:0000313" key="14">
    <source>
        <dbReference type="Proteomes" id="UP001595916"/>
    </source>
</evidence>
<dbReference type="CDD" id="cd07956">
    <property type="entry name" value="Anticodon_Ia_Arg"/>
    <property type="match status" value="1"/>
</dbReference>
<evidence type="ECO:0000256" key="1">
    <source>
        <dbReference type="ARBA" id="ARBA00005594"/>
    </source>
</evidence>
<evidence type="ECO:0000256" key="2">
    <source>
        <dbReference type="ARBA" id="ARBA00022490"/>
    </source>
</evidence>
<keyword evidence="5 9" id="KW-0067">ATP-binding</keyword>
<dbReference type="RefSeq" id="WP_379787830.1">
    <property type="nucleotide sequence ID" value="NZ_JBHSHL010000014.1"/>
</dbReference>
<dbReference type="InterPro" id="IPR035684">
    <property type="entry name" value="ArgRS_core"/>
</dbReference>
<keyword evidence="3 9" id="KW-0436">Ligase</keyword>
<evidence type="ECO:0000256" key="5">
    <source>
        <dbReference type="ARBA" id="ARBA00022840"/>
    </source>
</evidence>
<dbReference type="InterPro" id="IPR005148">
    <property type="entry name" value="Arg-tRNA-synth_N"/>
</dbReference>
<evidence type="ECO:0000313" key="13">
    <source>
        <dbReference type="EMBL" id="MFC4804324.1"/>
    </source>
</evidence>
<keyword evidence="4 9" id="KW-0547">Nucleotide-binding</keyword>
<dbReference type="Pfam" id="PF03485">
    <property type="entry name" value="Arg_tRNA_synt_N"/>
    <property type="match status" value="1"/>
</dbReference>
<feature type="domain" description="Arginyl tRNA synthetase N-terminal" evidence="12">
    <location>
        <begin position="1"/>
        <end position="84"/>
    </location>
</feature>
<evidence type="ECO:0000256" key="6">
    <source>
        <dbReference type="ARBA" id="ARBA00022917"/>
    </source>
</evidence>
<comment type="caution">
    <text evidence="13">The sequence shown here is derived from an EMBL/GenBank/DDBJ whole genome shotgun (WGS) entry which is preliminary data.</text>
</comment>
<dbReference type="GO" id="GO:0004814">
    <property type="term" value="F:arginine-tRNA ligase activity"/>
    <property type="evidence" value="ECO:0007669"/>
    <property type="project" value="UniProtKB-EC"/>
</dbReference>
<organism evidence="13 14">
    <name type="scientific">Filifactor villosus</name>
    <dbReference type="NCBI Taxonomy" id="29374"/>
    <lineage>
        <taxon>Bacteria</taxon>
        <taxon>Bacillati</taxon>
        <taxon>Bacillota</taxon>
        <taxon>Clostridia</taxon>
        <taxon>Peptostreptococcales</taxon>
        <taxon>Filifactoraceae</taxon>
        <taxon>Filifactor</taxon>
    </lineage>
</organism>
<comment type="similarity">
    <text evidence="1 9 10">Belongs to the class-I aminoacyl-tRNA synthetase family.</text>
</comment>
<reference evidence="14" key="1">
    <citation type="journal article" date="2019" name="Int. J. Syst. Evol. Microbiol.">
        <title>The Global Catalogue of Microorganisms (GCM) 10K type strain sequencing project: providing services to taxonomists for standard genome sequencing and annotation.</title>
        <authorList>
            <consortium name="The Broad Institute Genomics Platform"/>
            <consortium name="The Broad Institute Genome Sequencing Center for Infectious Disease"/>
            <person name="Wu L."/>
            <person name="Ma J."/>
        </authorList>
    </citation>
    <scope>NUCLEOTIDE SEQUENCE [LARGE SCALE GENOMIC DNA]</scope>
    <source>
        <strain evidence="14">CCUG 46385</strain>
    </source>
</reference>
<feature type="domain" description="DALR anticodon binding" evidence="11">
    <location>
        <begin position="451"/>
        <end position="567"/>
    </location>
</feature>
<dbReference type="SMART" id="SM01016">
    <property type="entry name" value="Arg_tRNA_synt_N"/>
    <property type="match status" value="1"/>
</dbReference>
<dbReference type="CDD" id="cd00671">
    <property type="entry name" value="ArgRS_core"/>
    <property type="match status" value="1"/>
</dbReference>
<dbReference type="EMBL" id="JBHSHL010000014">
    <property type="protein sequence ID" value="MFC4804324.1"/>
    <property type="molecule type" value="Genomic_DNA"/>
</dbReference>
<comment type="subcellular location">
    <subcellularLocation>
        <location evidence="9">Cytoplasm</location>
    </subcellularLocation>
</comment>
<dbReference type="Pfam" id="PF00750">
    <property type="entry name" value="tRNA-synt_1d"/>
    <property type="match status" value="1"/>
</dbReference>
<keyword evidence="2 9" id="KW-0963">Cytoplasm</keyword>
<proteinExistence type="inferred from homology"/>
<evidence type="ECO:0000259" key="12">
    <source>
        <dbReference type="SMART" id="SM01016"/>
    </source>
</evidence>
<keyword evidence="6 9" id="KW-0648">Protein biosynthesis</keyword>
<name>A0ABV9QK74_9FIRM</name>
<dbReference type="PRINTS" id="PR01038">
    <property type="entry name" value="TRNASYNTHARG"/>
</dbReference>
<protein>
    <recommendedName>
        <fullName evidence="9">Arginine--tRNA ligase</fullName>
        <ecNumber evidence="9">6.1.1.19</ecNumber>
    </recommendedName>
    <alternativeName>
        <fullName evidence="9">Arginyl-tRNA synthetase</fullName>
        <shortName evidence="9">ArgRS</shortName>
    </alternativeName>
</protein>
<dbReference type="InterPro" id="IPR009080">
    <property type="entry name" value="tRNAsynth_Ia_anticodon-bd"/>
</dbReference>
<evidence type="ECO:0000256" key="7">
    <source>
        <dbReference type="ARBA" id="ARBA00023146"/>
    </source>
</evidence>
<evidence type="ECO:0000259" key="11">
    <source>
        <dbReference type="SMART" id="SM00836"/>
    </source>
</evidence>
<dbReference type="SUPFAM" id="SSF52374">
    <property type="entry name" value="Nucleotidylyl transferase"/>
    <property type="match status" value="1"/>
</dbReference>
<comment type="subunit">
    <text evidence="9">Monomer.</text>
</comment>
<dbReference type="PROSITE" id="PS00178">
    <property type="entry name" value="AA_TRNA_LIGASE_I"/>
    <property type="match status" value="1"/>
</dbReference>
<evidence type="ECO:0000256" key="4">
    <source>
        <dbReference type="ARBA" id="ARBA00022741"/>
    </source>
</evidence>
<sequence length="567" mass="65287">MDFKQVVTEHLKQVIPDMSESEIEQLIEVPPNPEMGDYSFPCFKLAKLYRKSPNQIAEDLAKQISVTDSIESVSNMGGYINFVVNKLLLATKVISNVLREGDNYGKCNYGQNRNVVVEYSSPNIAKPFHIGHIRSTAIGHAIDRIYEFIGFNTISVNHLGDYGTQFGKLIVAIRRWGDREEIAKNPINELLKLYTRFHDEAEEDPSLEDEAREVFHQLEEKTDQDVVDFWQWIRDVSMAEFNRVYKLLGIEYDSWAGESFYSDKMPAIVEHLEKMDLLKESQGAQIVDLEEFNMPPALIKKKDGSTLYITRDLAASKYRKDHYDFFKNIYVVGSPQELHFKQWKKVHELSGYDWANDCIHVAFGTISLEDGVLSTRKGRVVVLEDVLRKSIEKTKEIIQQKNPNLENLDKVAEQVGVGAIVFQELSNSRIKDYTFSWDRALTFEGETGPYTQYTHARCCSLLERGKADLSEEIDYSILAKNMDAINVIKRIDTFNEVLMRSANKYEPHHLTRFVLDVCQAFNKFYHDNPILSAKEEEKRAYLALVKCTKIVIKNALWILGMEAPEKM</sequence>
<dbReference type="InterPro" id="IPR001278">
    <property type="entry name" value="Arg-tRNA-ligase"/>
</dbReference>